<reference evidence="1" key="1">
    <citation type="submission" date="2020-05" db="EMBL/GenBank/DDBJ databases">
        <authorList>
            <person name="Chiriac C."/>
            <person name="Salcher M."/>
            <person name="Ghai R."/>
            <person name="Kavagutti S V."/>
        </authorList>
    </citation>
    <scope>NUCLEOTIDE SEQUENCE</scope>
</reference>
<organism evidence="1">
    <name type="scientific">freshwater metagenome</name>
    <dbReference type="NCBI Taxonomy" id="449393"/>
    <lineage>
        <taxon>unclassified sequences</taxon>
        <taxon>metagenomes</taxon>
        <taxon>ecological metagenomes</taxon>
    </lineage>
</organism>
<dbReference type="AlphaFoldDB" id="A0A6J7ANQ5"/>
<evidence type="ECO:0000313" key="1">
    <source>
        <dbReference type="EMBL" id="CAB4834443.1"/>
    </source>
</evidence>
<name>A0A6J7ANQ5_9ZZZZ</name>
<proteinExistence type="predicted"/>
<protein>
    <submittedName>
        <fullName evidence="1">Unannotated protein</fullName>
    </submittedName>
</protein>
<sequence>MKRLLGVSAASAFVISVAAPAVAMGSGDAYENMQVGVTYTVYEPSYTAGIKARHAGGPDLCSQGTEQNLMVTYGKTNSQRLTITEGNPMCSDIAVGQKVLRTTINGSPAFVEAYCDPASSQKCTRADVVKHGGHLEVTLPGVNGLRSTRIWIETYGGNNLSAQQLVRIARSLAPVGS</sequence>
<dbReference type="EMBL" id="CAFABK010000092">
    <property type="protein sequence ID" value="CAB4834443.1"/>
    <property type="molecule type" value="Genomic_DNA"/>
</dbReference>
<accession>A0A6J7ANQ5</accession>
<gene>
    <name evidence="1" type="ORF">UFOPK3204_01503</name>
</gene>